<organism evidence="1 2">
    <name type="scientific">Phytohabitans flavus</name>
    <dbReference type="NCBI Taxonomy" id="1076124"/>
    <lineage>
        <taxon>Bacteria</taxon>
        <taxon>Bacillati</taxon>
        <taxon>Actinomycetota</taxon>
        <taxon>Actinomycetes</taxon>
        <taxon>Micromonosporales</taxon>
        <taxon>Micromonosporaceae</taxon>
    </lineage>
</organism>
<reference evidence="1 2" key="2">
    <citation type="submission" date="2020-03" db="EMBL/GenBank/DDBJ databases">
        <authorList>
            <person name="Ichikawa N."/>
            <person name="Kimura A."/>
            <person name="Kitahashi Y."/>
            <person name="Uohara A."/>
        </authorList>
    </citation>
    <scope>NUCLEOTIDE SEQUENCE [LARGE SCALE GENOMIC DNA]</scope>
    <source>
        <strain evidence="1 2">NBRC 107702</strain>
    </source>
</reference>
<dbReference type="EMBL" id="AP022870">
    <property type="protein sequence ID" value="BCB82631.1"/>
    <property type="molecule type" value="Genomic_DNA"/>
</dbReference>
<evidence type="ECO:0000313" key="2">
    <source>
        <dbReference type="Proteomes" id="UP000502508"/>
    </source>
</evidence>
<name>A0A6F8Y9K2_9ACTN</name>
<protein>
    <submittedName>
        <fullName evidence="1">Uncharacterized protein</fullName>
    </submittedName>
</protein>
<dbReference type="KEGG" id="pfla:Pflav_090410"/>
<evidence type="ECO:0000313" key="1">
    <source>
        <dbReference type="EMBL" id="BCB82631.1"/>
    </source>
</evidence>
<gene>
    <name evidence="1" type="ORF">Pflav_090410</name>
</gene>
<dbReference type="AlphaFoldDB" id="A0A6F8Y9K2"/>
<accession>A0A6F8Y9K2</accession>
<sequence length="87" mass="9368">MSHRDYSGLFVAEGTSDLPLADIVQSIFLDHGFSVYLSRPDFSMLPKVAKDVGSRIRAGSELVGEQVDVVVVHRDADNAGPQLGGPR</sequence>
<dbReference type="Proteomes" id="UP000502508">
    <property type="component" value="Chromosome"/>
</dbReference>
<keyword evidence="2" id="KW-1185">Reference proteome</keyword>
<proteinExistence type="predicted"/>
<reference evidence="1 2" key="1">
    <citation type="submission" date="2020-03" db="EMBL/GenBank/DDBJ databases">
        <title>Whole genome shotgun sequence of Phytohabitans flavus NBRC 107702.</title>
        <authorList>
            <person name="Komaki H."/>
            <person name="Tamura T."/>
        </authorList>
    </citation>
    <scope>NUCLEOTIDE SEQUENCE [LARGE SCALE GENOMIC DNA]</scope>
    <source>
        <strain evidence="1 2">NBRC 107702</strain>
    </source>
</reference>